<accession>A0A6C0KKD0</accession>
<evidence type="ECO:0008006" key="2">
    <source>
        <dbReference type="Google" id="ProtNLM"/>
    </source>
</evidence>
<evidence type="ECO:0000313" key="1">
    <source>
        <dbReference type="EMBL" id="QHU16778.1"/>
    </source>
</evidence>
<sequence length="242" mass="28653">MKTLVAYVFHEYNSRVQMFFHNCIFKDPDIDFLIICNSKTVQFPVYDYVKVVRRDNVGYDFGGWSEGILTDDYYKNYDQFIFANSSIIGPYLPSYYKGKWTDVYLQGLSDTVKLFGSTINTVNLPTVYPHVQSYIFSMNKGTLEFLISKGIFSLEHYVNKFEDAILHKEVRMSRLIVDNGWNIGCLHQYYKDVDFTFRTKSVEQYKHIFQPINNDGDFMFPDHLNRSWTLYELVFIKGNRFE</sequence>
<dbReference type="Pfam" id="PF05045">
    <property type="entry name" value="RgpF"/>
    <property type="match status" value="1"/>
</dbReference>
<proteinExistence type="predicted"/>
<dbReference type="AlphaFoldDB" id="A0A6C0KKD0"/>
<dbReference type="EMBL" id="MN740889">
    <property type="protein sequence ID" value="QHU16778.1"/>
    <property type="molecule type" value="Genomic_DNA"/>
</dbReference>
<protein>
    <recommendedName>
        <fullName evidence="2">Glycosyltransferase</fullName>
    </recommendedName>
</protein>
<organism evidence="1">
    <name type="scientific">viral metagenome</name>
    <dbReference type="NCBI Taxonomy" id="1070528"/>
    <lineage>
        <taxon>unclassified sequences</taxon>
        <taxon>metagenomes</taxon>
        <taxon>organismal metagenomes</taxon>
    </lineage>
</organism>
<name>A0A6C0KKD0_9ZZZZ</name>
<reference evidence="1" key="1">
    <citation type="journal article" date="2020" name="Nature">
        <title>Giant virus diversity and host interactions through global metagenomics.</title>
        <authorList>
            <person name="Schulz F."/>
            <person name="Roux S."/>
            <person name="Paez-Espino D."/>
            <person name="Jungbluth S."/>
            <person name="Walsh D.A."/>
            <person name="Denef V.J."/>
            <person name="McMahon K.D."/>
            <person name="Konstantinidis K.T."/>
            <person name="Eloe-Fadrosh E.A."/>
            <person name="Kyrpides N.C."/>
            <person name="Woyke T."/>
        </authorList>
    </citation>
    <scope>NUCLEOTIDE SEQUENCE</scope>
    <source>
        <strain evidence="1">GVMAG-S-3300012000-53</strain>
    </source>
</reference>
<dbReference type="InterPro" id="IPR007739">
    <property type="entry name" value="RgpF"/>
</dbReference>